<dbReference type="InterPro" id="IPR011990">
    <property type="entry name" value="TPR-like_helical_dom_sf"/>
</dbReference>
<evidence type="ECO:0000313" key="1">
    <source>
        <dbReference type="EMBL" id="WOS95987.1"/>
    </source>
</evidence>
<organism evidence="1 2">
    <name type="scientific">Nosocomiicoccus massiliensis</name>
    <dbReference type="NCBI Taxonomy" id="1232430"/>
    <lineage>
        <taxon>Bacteria</taxon>
        <taxon>Bacillati</taxon>
        <taxon>Bacillota</taxon>
        <taxon>Bacilli</taxon>
        <taxon>Bacillales</taxon>
        <taxon>Staphylococcaceae</taxon>
        <taxon>Nosocomiicoccus</taxon>
    </lineage>
</organism>
<sequence length="470" mass="56046">MKSKIISLRNDGRVYYRQAMKKKHHGSYRDALNLMERALNESKEREYVSEYAYILTLLGEYDRAEQFIMTEFAASNFDTTYYYELSEMNVLIEDANKGLLFGILYAELHKDDDYYDDLMEMFTVEDYSYDELLKEAKEFVGQYIFQSYFMSGQIETSLDYLDDIDFDLSNKREFRNLRGMALLFLNRFEEAEAILTELLKEDQTDMHALSHLTLLYFYTNRHDLYVKFLRHLEVVEPLDEDDRLKVGLVLNFLKKHKEAYQLLYPLYKKKYMVNFQLLHALSQAAYKIGEVEEAEMFWKEMQLYHPLDEIHSPWQKEQAAETLNKIIDEYLQSDDPHKRILGLFRTSIIRPEDVILGSPVWDLIEQFGNFEKMYTAYIFNNFKFKKFDILHEGLEVLSIDYLDRDDILLGWIDAITHIDISELKESGKTYALAFLYVYYNDGFTVETLSEKYQVYPHKLKKAIEDIKQNE</sequence>
<evidence type="ECO:0000313" key="2">
    <source>
        <dbReference type="Proteomes" id="UP000243626"/>
    </source>
</evidence>
<dbReference type="EMBL" id="CP136964">
    <property type="protein sequence ID" value="WOS95987.1"/>
    <property type="molecule type" value="Genomic_DNA"/>
</dbReference>
<reference evidence="2" key="1">
    <citation type="submission" date="2017-09" db="EMBL/GenBank/DDBJ databases">
        <title>Bacterial strain isolated from the female urinary microbiota.</title>
        <authorList>
            <person name="Thomas-White K."/>
            <person name="Kumar N."/>
            <person name="Forster S."/>
            <person name="Putonti C."/>
            <person name="Lawley T."/>
            <person name="Wolfe A.J."/>
        </authorList>
    </citation>
    <scope>NUCLEOTIDE SEQUENCE [LARGE SCALE GENOMIC DNA]</scope>
    <source>
        <strain evidence="2">UMB0959</strain>
    </source>
</reference>
<accession>A0AAF0YMN5</accession>
<evidence type="ECO:0008006" key="3">
    <source>
        <dbReference type="Google" id="ProtNLM"/>
    </source>
</evidence>
<keyword evidence="2" id="KW-1185">Reference proteome</keyword>
<dbReference type="Proteomes" id="UP000243626">
    <property type="component" value="Chromosome"/>
</dbReference>
<name>A0AAF0YMN5_9STAP</name>
<dbReference type="AlphaFoldDB" id="A0AAF0YMN5"/>
<gene>
    <name evidence="1" type="ORF">CJ229_007835</name>
</gene>
<protein>
    <recommendedName>
        <fullName evidence="3">Tetratricopeptide repeat protein</fullName>
    </recommendedName>
</protein>
<dbReference type="RefSeq" id="WP_040929452.1">
    <property type="nucleotide sequence ID" value="NZ_CABKSY010000143.1"/>
</dbReference>
<dbReference type="KEGG" id="nmy:CJ229_007835"/>
<dbReference type="SUPFAM" id="SSF48452">
    <property type="entry name" value="TPR-like"/>
    <property type="match status" value="1"/>
</dbReference>
<dbReference type="Gene3D" id="1.25.40.10">
    <property type="entry name" value="Tetratricopeptide repeat domain"/>
    <property type="match status" value="1"/>
</dbReference>
<proteinExistence type="predicted"/>